<evidence type="ECO:0000313" key="2">
    <source>
        <dbReference type="Proteomes" id="UP000237105"/>
    </source>
</evidence>
<comment type="caution">
    <text evidence="1">The sequence shown here is derived from an EMBL/GenBank/DDBJ whole genome shotgun (WGS) entry which is preliminary data.</text>
</comment>
<proteinExistence type="predicted"/>
<sequence>MECLLPSLEKMTDNLNQILCSLVLNRQTIMRCSVSSDVENKNKDITYSAKKQQIARTTTTTFISNDLS</sequence>
<organism evidence="1 2">
    <name type="scientific">Parasponia andersonii</name>
    <name type="common">Sponia andersonii</name>
    <dbReference type="NCBI Taxonomy" id="3476"/>
    <lineage>
        <taxon>Eukaryota</taxon>
        <taxon>Viridiplantae</taxon>
        <taxon>Streptophyta</taxon>
        <taxon>Embryophyta</taxon>
        <taxon>Tracheophyta</taxon>
        <taxon>Spermatophyta</taxon>
        <taxon>Magnoliopsida</taxon>
        <taxon>eudicotyledons</taxon>
        <taxon>Gunneridae</taxon>
        <taxon>Pentapetalae</taxon>
        <taxon>rosids</taxon>
        <taxon>fabids</taxon>
        <taxon>Rosales</taxon>
        <taxon>Cannabaceae</taxon>
        <taxon>Parasponia</taxon>
    </lineage>
</organism>
<reference evidence="2" key="1">
    <citation type="submission" date="2016-06" db="EMBL/GenBank/DDBJ databases">
        <title>Parallel loss of symbiosis genes in relatives of nitrogen-fixing non-legume Parasponia.</title>
        <authorList>
            <person name="Van Velzen R."/>
            <person name="Holmer R."/>
            <person name="Bu F."/>
            <person name="Rutten L."/>
            <person name="Van Zeijl A."/>
            <person name="Liu W."/>
            <person name="Santuari L."/>
            <person name="Cao Q."/>
            <person name="Sharma T."/>
            <person name="Shen D."/>
            <person name="Roswanjaya Y."/>
            <person name="Wardhani T."/>
            <person name="Kalhor M.S."/>
            <person name="Jansen J."/>
            <person name="Van den Hoogen J."/>
            <person name="Gungor B."/>
            <person name="Hartog M."/>
            <person name="Hontelez J."/>
            <person name="Verver J."/>
            <person name="Yang W.-C."/>
            <person name="Schijlen E."/>
            <person name="Repin R."/>
            <person name="Schilthuizen M."/>
            <person name="Schranz E."/>
            <person name="Heidstra R."/>
            <person name="Miyata K."/>
            <person name="Fedorova E."/>
            <person name="Kohlen W."/>
            <person name="Bisseling T."/>
            <person name="Smit S."/>
            <person name="Geurts R."/>
        </authorList>
    </citation>
    <scope>NUCLEOTIDE SEQUENCE [LARGE SCALE GENOMIC DNA]</scope>
    <source>
        <strain evidence="2">cv. WU1-14</strain>
    </source>
</reference>
<dbReference type="AlphaFoldDB" id="A0A2P5BA95"/>
<keyword evidence="2" id="KW-1185">Reference proteome</keyword>
<dbReference type="EMBL" id="JXTB01000325">
    <property type="protein sequence ID" value="PON45714.1"/>
    <property type="molecule type" value="Genomic_DNA"/>
</dbReference>
<accession>A0A2P5BA95</accession>
<dbReference type="Proteomes" id="UP000237105">
    <property type="component" value="Unassembled WGS sequence"/>
</dbReference>
<protein>
    <submittedName>
        <fullName evidence="1">Uncharacterized protein</fullName>
    </submittedName>
</protein>
<evidence type="ECO:0000313" key="1">
    <source>
        <dbReference type="EMBL" id="PON45714.1"/>
    </source>
</evidence>
<name>A0A2P5BA95_PARAD</name>
<gene>
    <name evidence="1" type="ORF">PanWU01x14_257060</name>
</gene>